<protein>
    <recommendedName>
        <fullName evidence="3">F-box domain-containing protein</fullName>
    </recommendedName>
</protein>
<dbReference type="InterPro" id="IPR036047">
    <property type="entry name" value="F-box-like_dom_sf"/>
</dbReference>
<evidence type="ECO:0008006" key="3">
    <source>
        <dbReference type="Google" id="ProtNLM"/>
    </source>
</evidence>
<organism evidence="1 2">
    <name type="scientific">Linnemannia exigua</name>
    <dbReference type="NCBI Taxonomy" id="604196"/>
    <lineage>
        <taxon>Eukaryota</taxon>
        <taxon>Fungi</taxon>
        <taxon>Fungi incertae sedis</taxon>
        <taxon>Mucoromycota</taxon>
        <taxon>Mortierellomycotina</taxon>
        <taxon>Mortierellomycetes</taxon>
        <taxon>Mortierellales</taxon>
        <taxon>Mortierellaceae</taxon>
        <taxon>Linnemannia</taxon>
    </lineage>
</organism>
<sequence>MVTTTLPLIPTTDSPMDLPEIRIAVSSYLSRHDLTICICVCKAWHDSFVPCIWSRPLQVNLASSTPLQPSATSFIQRAINIRQLKLYGIGLEGQGTVGYLPCQHLTNLRSLNIQQTGRSGTDFSSSIYWDTLVNLARQNTRLDTLRLLYIQGSKDIVSLFWDAVVGCRSSLKALHLYHYVEKSSDRCLFDVLPLLRLDRLEIAHSVFHHLPYQALEQTGSEGEAMSKSLPTVKALRLLSLTETGQPSPNICPQARLLSLCPSLQELFVTGYGHETTIPGLISKELKDNKWPHLISLSLHSLSFTDLELSVILDSFGRAQLETLSVRDGLFGPLSLAAFEKRHLGEGIKTLNLVRTIAARGPTMGEVSEIVQKIMEQSSALENLTVDVLQALDVAKGLDWACTGLRTFKVDADLGPDDKKENEVETITRKQTTAHQISYNRDSFTKTQRQYALFQQLGRLHQLTVLDLTGWHYQGVWYVWRLNLDLSHGLNQLSGLTQLQCLYFSKGQKLYMNDLVWMRTHWSDFREISKCLHLDLHEQKALHQACTSWGWKL</sequence>
<dbReference type="SUPFAM" id="SSF52047">
    <property type="entry name" value="RNI-like"/>
    <property type="match status" value="1"/>
</dbReference>
<dbReference type="SUPFAM" id="SSF81383">
    <property type="entry name" value="F-box domain"/>
    <property type="match status" value="1"/>
</dbReference>
<name>A0AAD4D5W1_9FUNG</name>
<dbReference type="Gene3D" id="3.80.10.10">
    <property type="entry name" value="Ribonuclease Inhibitor"/>
    <property type="match status" value="1"/>
</dbReference>
<proteinExistence type="predicted"/>
<feature type="non-terminal residue" evidence="1">
    <location>
        <position position="552"/>
    </location>
</feature>
<comment type="caution">
    <text evidence="1">The sequence shown here is derived from an EMBL/GenBank/DDBJ whole genome shotgun (WGS) entry which is preliminary data.</text>
</comment>
<evidence type="ECO:0000313" key="1">
    <source>
        <dbReference type="EMBL" id="KAG0263450.1"/>
    </source>
</evidence>
<gene>
    <name evidence="1" type="ORF">BGZ95_003800</name>
</gene>
<reference evidence="1" key="1">
    <citation type="journal article" date="2020" name="Fungal Divers.">
        <title>Resolving the Mortierellaceae phylogeny through synthesis of multi-gene phylogenetics and phylogenomics.</title>
        <authorList>
            <person name="Vandepol N."/>
            <person name="Liber J."/>
            <person name="Desiro A."/>
            <person name="Na H."/>
            <person name="Kennedy M."/>
            <person name="Barry K."/>
            <person name="Grigoriev I.V."/>
            <person name="Miller A.N."/>
            <person name="O'Donnell K."/>
            <person name="Stajich J.E."/>
            <person name="Bonito G."/>
        </authorList>
    </citation>
    <scope>NUCLEOTIDE SEQUENCE</scope>
    <source>
        <strain evidence="1">NRRL 28262</strain>
    </source>
</reference>
<keyword evidence="2" id="KW-1185">Reference proteome</keyword>
<accession>A0AAD4D5W1</accession>
<dbReference type="AlphaFoldDB" id="A0AAD4D5W1"/>
<evidence type="ECO:0000313" key="2">
    <source>
        <dbReference type="Proteomes" id="UP001194580"/>
    </source>
</evidence>
<dbReference type="Proteomes" id="UP001194580">
    <property type="component" value="Unassembled WGS sequence"/>
</dbReference>
<dbReference type="InterPro" id="IPR032675">
    <property type="entry name" value="LRR_dom_sf"/>
</dbReference>
<dbReference type="EMBL" id="JAAAIL010001891">
    <property type="protein sequence ID" value="KAG0263450.1"/>
    <property type="molecule type" value="Genomic_DNA"/>
</dbReference>